<dbReference type="Pfam" id="PF00005">
    <property type="entry name" value="ABC_tran"/>
    <property type="match status" value="2"/>
</dbReference>
<keyword evidence="7 11" id="KW-1133">Transmembrane helix</keyword>
<evidence type="ECO:0000256" key="5">
    <source>
        <dbReference type="ARBA" id="ARBA00022741"/>
    </source>
</evidence>
<evidence type="ECO:0000313" key="15">
    <source>
        <dbReference type="Proteomes" id="UP001243330"/>
    </source>
</evidence>
<dbReference type="EMBL" id="JAQOWY010000406">
    <property type="protein sequence ID" value="KAK1842579.1"/>
    <property type="molecule type" value="Genomic_DNA"/>
</dbReference>
<dbReference type="PROSITE" id="PS50893">
    <property type="entry name" value="ABC_TRANSPORTER_2"/>
    <property type="match status" value="2"/>
</dbReference>
<keyword evidence="5" id="KW-0547">Nucleotide-binding</keyword>
<sequence length="1358" mass="147328">MRDGSASTKLARELTGCSDALGKTGMKLVYIESIMGSSSVSESATQVPSSHSNESLGWQSGREEITIHATDDSITQPPSSDILTAKEDERSSARLLPHESDILNRQVNLPRIPYSARVLYRYASTSDKIILAASVLLAVIAGAALPLMTLVFGGLQKEFMDFFAGRVARDDFMDRIDYYIQYFAYLGIVEFTTQYLTTVGFMYTGEHIAGSIREKYLESCVRQNIGFFDVVGTGELSTQIASHTNLIHDGISEKVSITLVAVSTFVSAFVISFKKNWKLTLMLFSLVMGIIVDIAIGSRVASRFTGQSMQAYAKGGNVADAVFRSIQSTVAFGAQERMSKQYYGHLMKSEALACRGRSIIAMSVAGMMFLLYLTYGLAFWQGSSFLVRGNVAIQDVLTIIMSVVLGAFSLGSVASNLQAFTAAAAAASDIFNTIDRQSPIDPCSDEGNMLDMVKGTIRLTGIKHVYPSRPDVIVLDGFDLTIPAGKTTAIVGASGSGKSSIIGLIEKFYQPVSGAIFLDDHDINGLNLKWLRRQMALVGQEPILFRATIFENICAGLQGTEHENSNRDQKRQLVIQAAQRSNAYGFISTLPDGLDTMVGEKGSQLSGGQKQRIAIARAIISDPKILLLDEATSALDSESESVVQAALRAASEGRTTITIAHRLSTVKHADNIILMADGKIIEQGTHDALIGRKGAYHRLSTAQDPSLVNKMILREQSHASLKDPADTKGGTLESEPLPRRGSFRNAGSDSGLQPQPIAQLRAQEQQSYSIWSLLKFIASFNKPELGIMFVGLVFAAICGGGNPTQAVFFAKQLSILSQYGVSADDAETKHNSDYWSELYLMLALVQFVAFAAQGLIFASTSERLIRRARDTAFRMLMKQDISFFDQDHNNSGALTHLLSTGANQLAGLSGITLGTLVMVITTLITAITVSAAIGWRLALVCTATVPILLACGFLRFWLLSRFQQRAKAAYESSASFASEAVASMRTVASLSIESDIISRYREALKTQQRQSLISVAKSSLLYAAAQSLLFLCFALGYWYGASLIAGHDYTLFQFFLCFMAVAYGAQSAGVIFSFAPDMGKAYQAASEFKKLHDRQPAVDATSSGGRHIETVQGNIEFVNVHFHYPSRPEVSVLRGLDISIRAGQYVAFVGSSGCGKSTTISLLERFYDATSGAIYVDGQNIHTLNVANWRSHVALVSQEPTLYPGTIRDNIQMGSLKDAVSEDAIELACREANIHDFVLSLPEGLNTPVGDNGVLLSGGQKQRIAIARALIRRPKVLLLDEATSALDQDSERTVQLALDNAARSRTTIVVAHRLSTIAKADVIYVFDEGSVVERGSHDELMAANGRYAEMVLLQSVDI</sequence>
<dbReference type="GO" id="GO:0090374">
    <property type="term" value="P:oligopeptide export from mitochondrion"/>
    <property type="evidence" value="ECO:0007669"/>
    <property type="project" value="TreeGrafter"/>
</dbReference>
<dbReference type="InterPro" id="IPR003439">
    <property type="entry name" value="ABC_transporter-like_ATP-bd"/>
</dbReference>
<evidence type="ECO:0000256" key="3">
    <source>
        <dbReference type="ARBA" id="ARBA00022448"/>
    </source>
</evidence>
<dbReference type="Gene3D" id="1.20.1560.10">
    <property type="entry name" value="ABC transporter type 1, transmembrane domain"/>
    <property type="match status" value="1"/>
</dbReference>
<dbReference type="SUPFAM" id="SSF52540">
    <property type="entry name" value="P-loop containing nucleoside triphosphate hydrolases"/>
    <property type="match status" value="2"/>
</dbReference>
<dbReference type="InterPro" id="IPR017871">
    <property type="entry name" value="ABC_transporter-like_CS"/>
</dbReference>
<keyword evidence="8 11" id="KW-0472">Membrane</keyword>
<dbReference type="CDD" id="cd18578">
    <property type="entry name" value="ABC_6TM_Pgp_ABCB1_D2_like"/>
    <property type="match status" value="1"/>
</dbReference>
<dbReference type="PANTHER" id="PTHR43394">
    <property type="entry name" value="ATP-DEPENDENT PERMEASE MDL1, MITOCHONDRIAL"/>
    <property type="match status" value="1"/>
</dbReference>
<evidence type="ECO:0000256" key="11">
    <source>
        <dbReference type="SAM" id="Phobius"/>
    </source>
</evidence>
<dbReference type="InterPro" id="IPR027417">
    <property type="entry name" value="P-loop_NTPase"/>
</dbReference>
<dbReference type="CDD" id="cd18577">
    <property type="entry name" value="ABC_6TM_Pgp_ABCB1_D1_like"/>
    <property type="match status" value="1"/>
</dbReference>
<evidence type="ECO:0000256" key="1">
    <source>
        <dbReference type="ARBA" id="ARBA00004651"/>
    </source>
</evidence>
<evidence type="ECO:0000256" key="2">
    <source>
        <dbReference type="ARBA" id="ARBA00007577"/>
    </source>
</evidence>
<feature type="transmembrane region" description="Helical" evidence="11">
    <location>
        <begin position="129"/>
        <end position="152"/>
    </location>
</feature>
<evidence type="ECO:0000256" key="10">
    <source>
        <dbReference type="SAM" id="MobiDB-lite"/>
    </source>
</evidence>
<evidence type="ECO:0000256" key="8">
    <source>
        <dbReference type="ARBA" id="ARBA00023136"/>
    </source>
</evidence>
<feature type="transmembrane region" description="Helical" evidence="11">
    <location>
        <begin position="905"/>
        <end position="927"/>
    </location>
</feature>
<feature type="transmembrane region" description="Helical" evidence="11">
    <location>
        <begin position="838"/>
        <end position="859"/>
    </location>
</feature>
<feature type="transmembrane region" description="Helical" evidence="11">
    <location>
        <begin position="392"/>
        <end position="410"/>
    </location>
</feature>
<keyword evidence="15" id="KW-1185">Reference proteome</keyword>
<comment type="subcellular location">
    <subcellularLocation>
        <location evidence="1">Cell membrane</location>
        <topology evidence="1">Multi-pass membrane protein</topology>
    </subcellularLocation>
</comment>
<dbReference type="GO" id="GO:0005886">
    <property type="term" value="C:plasma membrane"/>
    <property type="evidence" value="ECO:0007669"/>
    <property type="project" value="UniProtKB-SubCell"/>
</dbReference>
<evidence type="ECO:0000313" key="14">
    <source>
        <dbReference type="EMBL" id="KAK1842579.1"/>
    </source>
</evidence>
<comment type="caution">
    <text evidence="14">The sequence shown here is derived from an EMBL/GenBank/DDBJ whole genome shotgun (WGS) entry which is preliminary data.</text>
</comment>
<dbReference type="InterPro" id="IPR036640">
    <property type="entry name" value="ABC1_TM_sf"/>
</dbReference>
<feature type="domain" description="ABC transporter" evidence="12">
    <location>
        <begin position="457"/>
        <end position="702"/>
    </location>
</feature>
<feature type="transmembrane region" description="Helical" evidence="11">
    <location>
        <begin position="1019"/>
        <end position="1039"/>
    </location>
</feature>
<feature type="transmembrane region" description="Helical" evidence="11">
    <location>
        <begin position="279"/>
        <end position="301"/>
    </location>
</feature>
<evidence type="ECO:0000256" key="7">
    <source>
        <dbReference type="ARBA" id="ARBA00022989"/>
    </source>
</evidence>
<feature type="domain" description="ABC transmembrane type-1" evidence="13">
    <location>
        <begin position="789"/>
        <end position="1080"/>
    </location>
</feature>
<feature type="transmembrane region" description="Helical" evidence="11">
    <location>
        <begin position="1051"/>
        <end position="1075"/>
    </location>
</feature>
<feature type="region of interest" description="Disordered" evidence="10">
    <location>
        <begin position="719"/>
        <end position="751"/>
    </location>
</feature>
<feature type="transmembrane region" description="Helical" evidence="11">
    <location>
        <begin position="785"/>
        <end position="802"/>
    </location>
</feature>
<dbReference type="SUPFAM" id="SSF90123">
    <property type="entry name" value="ABC transporter transmembrane region"/>
    <property type="match status" value="2"/>
</dbReference>
<dbReference type="InterPro" id="IPR003593">
    <property type="entry name" value="AAA+_ATPase"/>
</dbReference>
<accession>A0AAD9E999</accession>
<name>A0AAD9E999_9PEZI</name>
<organism evidence="14 15">
    <name type="scientific">Colletotrichum chrysophilum</name>
    <dbReference type="NCBI Taxonomy" id="1836956"/>
    <lineage>
        <taxon>Eukaryota</taxon>
        <taxon>Fungi</taxon>
        <taxon>Dikarya</taxon>
        <taxon>Ascomycota</taxon>
        <taxon>Pezizomycotina</taxon>
        <taxon>Sordariomycetes</taxon>
        <taxon>Hypocreomycetidae</taxon>
        <taxon>Glomerellales</taxon>
        <taxon>Glomerellaceae</taxon>
        <taxon>Colletotrichum</taxon>
        <taxon>Colletotrichum gloeosporioides species complex</taxon>
    </lineage>
</organism>
<dbReference type="PROSITE" id="PS50929">
    <property type="entry name" value="ABC_TM1F"/>
    <property type="match status" value="2"/>
</dbReference>
<dbReference type="GO" id="GO:0015421">
    <property type="term" value="F:ABC-type oligopeptide transporter activity"/>
    <property type="evidence" value="ECO:0007669"/>
    <property type="project" value="TreeGrafter"/>
</dbReference>
<feature type="transmembrane region" description="Helical" evidence="11">
    <location>
        <begin position="255"/>
        <end position="273"/>
    </location>
</feature>
<proteinExistence type="inferred from homology"/>
<comment type="similarity">
    <text evidence="2">Belongs to the ABC transporter superfamily. ABCB family. Multidrug resistance exporter (TC 3.A.1.201) subfamily.</text>
</comment>
<evidence type="ECO:0000256" key="9">
    <source>
        <dbReference type="ARBA" id="ARBA00023180"/>
    </source>
</evidence>
<evidence type="ECO:0000256" key="6">
    <source>
        <dbReference type="ARBA" id="ARBA00022840"/>
    </source>
</evidence>
<dbReference type="FunFam" id="3.40.50.300:FF:000205">
    <property type="entry name" value="ABC transporter B family member 4"/>
    <property type="match status" value="1"/>
</dbReference>
<keyword evidence="4 11" id="KW-0812">Transmembrane</keyword>
<protein>
    <submittedName>
        <fullName evidence="14">ABC multidrug transporter mdr1</fullName>
    </submittedName>
</protein>
<dbReference type="GO" id="GO:0016887">
    <property type="term" value="F:ATP hydrolysis activity"/>
    <property type="evidence" value="ECO:0007669"/>
    <property type="project" value="InterPro"/>
</dbReference>
<dbReference type="Pfam" id="PF00664">
    <property type="entry name" value="ABC_membrane"/>
    <property type="match status" value="2"/>
</dbReference>
<feature type="transmembrane region" description="Helical" evidence="11">
    <location>
        <begin position="933"/>
        <end position="958"/>
    </location>
</feature>
<feature type="domain" description="ABC transporter" evidence="12">
    <location>
        <begin position="1115"/>
        <end position="1353"/>
    </location>
</feature>
<dbReference type="SMART" id="SM00382">
    <property type="entry name" value="AAA"/>
    <property type="match status" value="2"/>
</dbReference>
<dbReference type="GO" id="GO:0005524">
    <property type="term" value="F:ATP binding"/>
    <property type="evidence" value="ECO:0007669"/>
    <property type="project" value="UniProtKB-KW"/>
</dbReference>
<feature type="transmembrane region" description="Helical" evidence="11">
    <location>
        <begin position="359"/>
        <end position="380"/>
    </location>
</feature>
<dbReference type="Gene3D" id="3.40.50.300">
    <property type="entry name" value="P-loop containing nucleotide triphosphate hydrolases"/>
    <property type="match status" value="2"/>
</dbReference>
<dbReference type="FunFam" id="1.20.1560.10:FF:000009">
    <property type="entry name" value="ABC transporter B family member 1"/>
    <property type="match status" value="1"/>
</dbReference>
<reference evidence="14" key="1">
    <citation type="submission" date="2023-01" db="EMBL/GenBank/DDBJ databases">
        <title>Colletotrichum chrysophilum M932 genome sequence.</title>
        <authorList>
            <person name="Baroncelli R."/>
        </authorList>
    </citation>
    <scope>NUCLEOTIDE SEQUENCE</scope>
    <source>
        <strain evidence="14">M932</strain>
    </source>
</reference>
<keyword evidence="6" id="KW-0067">ATP-binding</keyword>
<feature type="domain" description="ABC transmembrane type-1" evidence="13">
    <location>
        <begin position="132"/>
        <end position="422"/>
    </location>
</feature>
<dbReference type="FunFam" id="3.40.50.300:FF:000251">
    <property type="entry name" value="ABC transporter B family member 19"/>
    <property type="match status" value="1"/>
</dbReference>
<dbReference type="Proteomes" id="UP001243330">
    <property type="component" value="Unassembled WGS sequence"/>
</dbReference>
<keyword evidence="3" id="KW-0813">Transport</keyword>
<dbReference type="GO" id="GO:0005743">
    <property type="term" value="C:mitochondrial inner membrane"/>
    <property type="evidence" value="ECO:0007669"/>
    <property type="project" value="TreeGrafter"/>
</dbReference>
<evidence type="ECO:0000256" key="4">
    <source>
        <dbReference type="ARBA" id="ARBA00022692"/>
    </source>
</evidence>
<evidence type="ECO:0000259" key="12">
    <source>
        <dbReference type="PROSITE" id="PS50893"/>
    </source>
</evidence>
<keyword evidence="9" id="KW-0325">Glycoprotein</keyword>
<dbReference type="PROSITE" id="PS00211">
    <property type="entry name" value="ABC_TRANSPORTER_1"/>
    <property type="match status" value="2"/>
</dbReference>
<gene>
    <name evidence="14" type="ORF">CCHR01_14805</name>
</gene>
<feature type="transmembrane region" description="Helical" evidence="11">
    <location>
        <begin position="182"/>
        <end position="203"/>
    </location>
</feature>
<dbReference type="InterPro" id="IPR039421">
    <property type="entry name" value="Type_1_exporter"/>
</dbReference>
<evidence type="ECO:0000259" key="13">
    <source>
        <dbReference type="PROSITE" id="PS50929"/>
    </source>
</evidence>
<dbReference type="InterPro" id="IPR011527">
    <property type="entry name" value="ABC1_TM_dom"/>
</dbReference>
<dbReference type="CDD" id="cd03249">
    <property type="entry name" value="ABC_MTABC3_MDL1_MDL2"/>
    <property type="match status" value="2"/>
</dbReference>
<dbReference type="PANTHER" id="PTHR43394:SF27">
    <property type="entry name" value="ATP-DEPENDENT TRANSLOCASE ABCB1-LIKE"/>
    <property type="match status" value="1"/>
</dbReference>
<dbReference type="FunFam" id="1.20.1560.10:FF:000102">
    <property type="entry name" value="ABC multidrug transporter Mdr1"/>
    <property type="match status" value="1"/>
</dbReference>